<sequence length="225" mass="24600">MPAPAEILPRPLFGANLEAALVEGLAERGWAAAEHALDAELVAALRARAQTLHARDAFDAGRVGRGDRLTGAPRIRRAEIAWLDGQDAAERRLLDGAEALRQTLNRELFLGLFEFESHFAHYPQGGFYRRHLDAFAGGVKSRVVSVVAYLNERWEDGDGGELAMWTNPDDMGEPVALIAPRPGTLVVMLSERIPHEVRPAARERWSLAGWFRVNPGVGGVLDPAA</sequence>
<evidence type="ECO:0000256" key="1">
    <source>
        <dbReference type="ARBA" id="ARBA00001961"/>
    </source>
</evidence>
<comment type="caution">
    <text evidence="8">The sequence shown here is derived from an EMBL/GenBank/DDBJ whole genome shotgun (WGS) entry which is preliminary data.</text>
</comment>
<dbReference type="Pfam" id="PF13640">
    <property type="entry name" value="2OG-FeII_Oxy_3"/>
    <property type="match status" value="1"/>
</dbReference>
<keyword evidence="3" id="KW-0847">Vitamin C</keyword>
<dbReference type="InterPro" id="IPR051559">
    <property type="entry name" value="HIF_prolyl_hydroxylases"/>
</dbReference>
<gene>
    <name evidence="8" type="ORF">ACFOOR_05270</name>
</gene>
<protein>
    <submittedName>
        <fullName evidence="8">2OG-Fe(II) oxygenase</fullName>
    </submittedName>
</protein>
<dbReference type="SMART" id="SM00702">
    <property type="entry name" value="P4Hc"/>
    <property type="match status" value="1"/>
</dbReference>
<evidence type="ECO:0000256" key="6">
    <source>
        <dbReference type="ARBA" id="ARBA00023004"/>
    </source>
</evidence>
<evidence type="ECO:0000313" key="8">
    <source>
        <dbReference type="EMBL" id="MFC2925508.1"/>
    </source>
</evidence>
<organism evidence="8 9">
    <name type="scientific">Hyphobacterium vulgare</name>
    <dbReference type="NCBI Taxonomy" id="1736751"/>
    <lineage>
        <taxon>Bacteria</taxon>
        <taxon>Pseudomonadati</taxon>
        <taxon>Pseudomonadota</taxon>
        <taxon>Alphaproteobacteria</taxon>
        <taxon>Maricaulales</taxon>
        <taxon>Maricaulaceae</taxon>
        <taxon>Hyphobacterium</taxon>
    </lineage>
</organism>
<comment type="cofactor">
    <cofactor evidence="1">
        <name>L-ascorbate</name>
        <dbReference type="ChEBI" id="CHEBI:38290"/>
    </cofactor>
</comment>
<evidence type="ECO:0000256" key="4">
    <source>
        <dbReference type="ARBA" id="ARBA00022964"/>
    </source>
</evidence>
<dbReference type="RefSeq" id="WP_343165430.1">
    <property type="nucleotide sequence ID" value="NZ_JBHRSV010000004.1"/>
</dbReference>
<evidence type="ECO:0000256" key="3">
    <source>
        <dbReference type="ARBA" id="ARBA00022896"/>
    </source>
</evidence>
<evidence type="ECO:0000256" key="2">
    <source>
        <dbReference type="ARBA" id="ARBA00022723"/>
    </source>
</evidence>
<reference evidence="9" key="1">
    <citation type="journal article" date="2019" name="Int. J. Syst. Evol. Microbiol.">
        <title>The Global Catalogue of Microorganisms (GCM) 10K type strain sequencing project: providing services to taxonomists for standard genome sequencing and annotation.</title>
        <authorList>
            <consortium name="The Broad Institute Genomics Platform"/>
            <consortium name="The Broad Institute Genome Sequencing Center for Infectious Disease"/>
            <person name="Wu L."/>
            <person name="Ma J."/>
        </authorList>
    </citation>
    <scope>NUCLEOTIDE SEQUENCE [LARGE SCALE GENOMIC DNA]</scope>
    <source>
        <strain evidence="9">KCTC 52487</strain>
    </source>
</reference>
<evidence type="ECO:0000313" key="9">
    <source>
        <dbReference type="Proteomes" id="UP001595379"/>
    </source>
</evidence>
<dbReference type="PROSITE" id="PS51471">
    <property type="entry name" value="FE2OG_OXY"/>
    <property type="match status" value="1"/>
</dbReference>
<dbReference type="EMBL" id="JBHRSV010000004">
    <property type="protein sequence ID" value="MFC2925508.1"/>
    <property type="molecule type" value="Genomic_DNA"/>
</dbReference>
<keyword evidence="9" id="KW-1185">Reference proteome</keyword>
<dbReference type="PANTHER" id="PTHR12907:SF26">
    <property type="entry name" value="HIF PROLYL HYDROXYLASE, ISOFORM C"/>
    <property type="match status" value="1"/>
</dbReference>
<accession>A0ABV6ZVS0</accession>
<proteinExistence type="predicted"/>
<keyword evidence="6" id="KW-0408">Iron</keyword>
<dbReference type="Gene3D" id="2.60.120.620">
    <property type="entry name" value="q2cbj1_9rhob like domain"/>
    <property type="match status" value="1"/>
</dbReference>
<keyword evidence="2" id="KW-0479">Metal-binding</keyword>
<keyword evidence="4" id="KW-0223">Dioxygenase</keyword>
<dbReference type="InterPro" id="IPR005123">
    <property type="entry name" value="Oxoglu/Fe-dep_dioxygenase_dom"/>
</dbReference>
<dbReference type="InterPro" id="IPR044862">
    <property type="entry name" value="Pro_4_hyd_alph_FE2OG_OXY"/>
</dbReference>
<dbReference type="PANTHER" id="PTHR12907">
    <property type="entry name" value="EGL NINE HOMOLOG-RELATED"/>
    <property type="match status" value="1"/>
</dbReference>
<keyword evidence="5" id="KW-0560">Oxidoreductase</keyword>
<name>A0ABV6ZVS0_9PROT</name>
<dbReference type="Proteomes" id="UP001595379">
    <property type="component" value="Unassembled WGS sequence"/>
</dbReference>
<feature type="domain" description="Fe2OG dioxygenase" evidence="7">
    <location>
        <begin position="108"/>
        <end position="213"/>
    </location>
</feature>
<dbReference type="InterPro" id="IPR006620">
    <property type="entry name" value="Pro_4_hyd_alph"/>
</dbReference>
<evidence type="ECO:0000256" key="5">
    <source>
        <dbReference type="ARBA" id="ARBA00023002"/>
    </source>
</evidence>
<evidence type="ECO:0000259" key="7">
    <source>
        <dbReference type="PROSITE" id="PS51471"/>
    </source>
</evidence>